<name>A0A7J0DRA5_9ERIC</name>
<gene>
    <name evidence="1" type="ORF">Acr_00g0064150</name>
</gene>
<proteinExistence type="predicted"/>
<sequence length="157" mass="17501">MKSRLLAHTMGIPVTSMECPDDRAKRLLLDHPSSQYYNSNATLKLNQNKVDTMNKLVGKADNLASGIREHVRLWPKISEAVKGKLSLGAKILKAGEVEKAYSLFPPTRLPSAARDLSNFLLQPASSLEFVIRKAIDSQRKPKCEEAIKEVHRISYCG</sequence>
<organism evidence="1 2">
    <name type="scientific">Actinidia rufa</name>
    <dbReference type="NCBI Taxonomy" id="165716"/>
    <lineage>
        <taxon>Eukaryota</taxon>
        <taxon>Viridiplantae</taxon>
        <taxon>Streptophyta</taxon>
        <taxon>Embryophyta</taxon>
        <taxon>Tracheophyta</taxon>
        <taxon>Spermatophyta</taxon>
        <taxon>Magnoliopsida</taxon>
        <taxon>eudicotyledons</taxon>
        <taxon>Gunneridae</taxon>
        <taxon>Pentapetalae</taxon>
        <taxon>asterids</taxon>
        <taxon>Ericales</taxon>
        <taxon>Actinidiaceae</taxon>
        <taxon>Actinidia</taxon>
    </lineage>
</organism>
<comment type="caution">
    <text evidence="1">The sequence shown here is derived from an EMBL/GenBank/DDBJ whole genome shotgun (WGS) entry which is preliminary data.</text>
</comment>
<accession>A0A7J0DRA5</accession>
<reference evidence="2" key="1">
    <citation type="submission" date="2019-07" db="EMBL/GenBank/DDBJ databases">
        <title>De Novo Assembly of kiwifruit Actinidia rufa.</title>
        <authorList>
            <person name="Sugita-Konishi S."/>
            <person name="Sato K."/>
            <person name="Mori E."/>
            <person name="Abe Y."/>
            <person name="Kisaki G."/>
            <person name="Hamano K."/>
            <person name="Suezawa K."/>
            <person name="Otani M."/>
            <person name="Fukuda T."/>
            <person name="Manabe T."/>
            <person name="Gomi K."/>
            <person name="Tabuchi M."/>
            <person name="Akimitsu K."/>
            <person name="Kataoka I."/>
        </authorList>
    </citation>
    <scope>NUCLEOTIDE SEQUENCE [LARGE SCALE GENOMIC DNA]</scope>
    <source>
        <strain evidence="2">cv. Fuchu</strain>
    </source>
</reference>
<dbReference type="AlphaFoldDB" id="A0A7J0DRA5"/>
<protein>
    <submittedName>
        <fullName evidence="1">Uncharacterized protein</fullName>
    </submittedName>
</protein>
<dbReference type="Proteomes" id="UP000585474">
    <property type="component" value="Unassembled WGS sequence"/>
</dbReference>
<evidence type="ECO:0000313" key="2">
    <source>
        <dbReference type="Proteomes" id="UP000585474"/>
    </source>
</evidence>
<evidence type="ECO:0000313" key="1">
    <source>
        <dbReference type="EMBL" id="GFS39651.1"/>
    </source>
</evidence>
<dbReference type="OrthoDB" id="1736712at2759"/>
<keyword evidence="2" id="KW-1185">Reference proteome</keyword>
<dbReference type="EMBL" id="BJWL01000335">
    <property type="protein sequence ID" value="GFS39651.1"/>
    <property type="molecule type" value="Genomic_DNA"/>
</dbReference>